<dbReference type="STRING" id="339866.GCA_001418255_02477"/>
<keyword evidence="4" id="KW-1185">Reference proteome</keyword>
<reference evidence="4" key="1">
    <citation type="submission" date="2015-08" db="EMBL/GenBank/DDBJ databases">
        <authorList>
            <person name="Varghese N."/>
        </authorList>
    </citation>
    <scope>NUCLEOTIDE SEQUENCE [LARGE SCALE GENOMIC DNA]</scope>
    <source>
        <strain evidence="4">DSM 18181</strain>
    </source>
</reference>
<dbReference type="Pfam" id="PF13531">
    <property type="entry name" value="SBP_bac_11"/>
    <property type="match status" value="1"/>
</dbReference>
<dbReference type="AlphaFoldDB" id="A0A0K6I7N8"/>
<keyword evidence="2" id="KW-0732">Signal</keyword>
<dbReference type="Gene3D" id="3.40.190.10">
    <property type="entry name" value="Periplasmic binding protein-like II"/>
    <property type="match status" value="2"/>
</dbReference>
<dbReference type="OrthoDB" id="9785015at2"/>
<accession>A0A0K6I7N8</accession>
<organism evidence="3 4">
    <name type="scientific">Thiomonas bhubaneswarensis</name>
    <dbReference type="NCBI Taxonomy" id="339866"/>
    <lineage>
        <taxon>Bacteria</taxon>
        <taxon>Pseudomonadati</taxon>
        <taxon>Pseudomonadota</taxon>
        <taxon>Betaproteobacteria</taxon>
        <taxon>Burkholderiales</taxon>
        <taxon>Thiomonas</taxon>
    </lineage>
</organism>
<dbReference type="PANTHER" id="PTHR30632">
    <property type="entry name" value="MOLYBDATE-BINDING PERIPLASMIC PROTEIN"/>
    <property type="match status" value="1"/>
</dbReference>
<dbReference type="GO" id="GO:0030973">
    <property type="term" value="F:molybdate ion binding"/>
    <property type="evidence" value="ECO:0007669"/>
    <property type="project" value="TreeGrafter"/>
</dbReference>
<comment type="similarity">
    <text evidence="1">Belongs to the bacterial solute-binding protein 1 family. WtpA subfamily.</text>
</comment>
<dbReference type="InterPro" id="IPR050682">
    <property type="entry name" value="ModA/WtpA"/>
</dbReference>
<evidence type="ECO:0000256" key="1">
    <source>
        <dbReference type="ARBA" id="ARBA00009438"/>
    </source>
</evidence>
<protein>
    <submittedName>
        <fullName evidence="3">ABC-type molybdate transport system, periplasmic component</fullName>
    </submittedName>
</protein>
<feature type="chain" id="PRO_5005505240" evidence="2">
    <location>
        <begin position="29"/>
        <end position="312"/>
    </location>
</feature>
<dbReference type="Proteomes" id="UP000183649">
    <property type="component" value="Unassembled WGS sequence"/>
</dbReference>
<gene>
    <name evidence="3" type="ORF">Ga0061069_10979</name>
</gene>
<dbReference type="GO" id="GO:0015689">
    <property type="term" value="P:molybdate ion transport"/>
    <property type="evidence" value="ECO:0007669"/>
    <property type="project" value="TreeGrafter"/>
</dbReference>
<dbReference type="SUPFAM" id="SSF53850">
    <property type="entry name" value="Periplasmic binding protein-like II"/>
    <property type="match status" value="1"/>
</dbReference>
<evidence type="ECO:0000256" key="2">
    <source>
        <dbReference type="SAM" id="SignalP"/>
    </source>
</evidence>
<sequence length="312" mass="33280">MQRRILLKLSLTAALGSISGLSAVSAAAAEPVLSVAYAGSMGALMDKALGPTIARQEHVQYQGKGAGAYGLAHLIAAKQINPDVFVSITPGPIEVLQKAGLIDTAVPVASTQMVIAYSDKSKFAADFKAAAAGKVPWYEVLQKPGLLFGRTDPKTDPQGRNIVFTMLLAEQYYKQPGLADKILGPVENKQQIFTEPSLLSRLESGQLDATSGYLSAVISHKLPYIKLPEQINLSDPGMIQDWYSKVHFNITLPDGKTDTLSTQPLVFYAAVLKNAPNPKAGAAFVKLMTSAEGQALFKHYGYSAPKGGDLHP</sequence>
<dbReference type="PANTHER" id="PTHR30632:SF16">
    <property type="entry name" value="MOLYBDATE_TUNGSTATE-BINDING PROTEIN WTPA"/>
    <property type="match status" value="1"/>
</dbReference>
<evidence type="ECO:0000313" key="4">
    <source>
        <dbReference type="Proteomes" id="UP000183649"/>
    </source>
</evidence>
<dbReference type="RefSeq" id="WP_055451328.1">
    <property type="nucleotide sequence ID" value="NZ_CYHF01000009.1"/>
</dbReference>
<name>A0A0K6I7N8_9BURK</name>
<proteinExistence type="inferred from homology"/>
<dbReference type="EMBL" id="CYHF01000009">
    <property type="protein sequence ID" value="CUA99342.1"/>
    <property type="molecule type" value="Genomic_DNA"/>
</dbReference>
<evidence type="ECO:0000313" key="3">
    <source>
        <dbReference type="EMBL" id="CUA99342.1"/>
    </source>
</evidence>
<dbReference type="CDD" id="cd13540">
    <property type="entry name" value="PBP2_ModA_WtpA"/>
    <property type="match status" value="1"/>
</dbReference>
<feature type="signal peptide" evidence="2">
    <location>
        <begin position="1"/>
        <end position="28"/>
    </location>
</feature>